<organism evidence="1 2">
    <name type="scientific">Bhargavaea cecembensis</name>
    <dbReference type="NCBI Taxonomy" id="394098"/>
    <lineage>
        <taxon>Bacteria</taxon>
        <taxon>Bacillati</taxon>
        <taxon>Bacillota</taxon>
        <taxon>Bacilli</taxon>
        <taxon>Bacillales</taxon>
        <taxon>Caryophanaceae</taxon>
        <taxon>Bhargavaea</taxon>
    </lineage>
</organism>
<dbReference type="Gene3D" id="3.40.50.10320">
    <property type="entry name" value="LmbE-like"/>
    <property type="match status" value="1"/>
</dbReference>
<name>A0A161SSH3_9BACL</name>
<dbReference type="InterPro" id="IPR023841">
    <property type="entry name" value="BshB2"/>
</dbReference>
<dbReference type="GO" id="GO:0016811">
    <property type="term" value="F:hydrolase activity, acting on carbon-nitrogen (but not peptide) bonds, in linear amides"/>
    <property type="evidence" value="ECO:0007669"/>
    <property type="project" value="TreeGrafter"/>
</dbReference>
<dbReference type="InterPro" id="IPR024078">
    <property type="entry name" value="LmbE-like_dom_sf"/>
</dbReference>
<evidence type="ECO:0000313" key="2">
    <source>
        <dbReference type="Proteomes" id="UP000076490"/>
    </source>
</evidence>
<dbReference type="NCBIfam" id="TIGR04000">
    <property type="entry name" value="thiol_BshB2"/>
    <property type="match status" value="1"/>
</dbReference>
<dbReference type="PANTHER" id="PTHR12993">
    <property type="entry name" value="N-ACETYLGLUCOSAMINYL-PHOSPHATIDYLINOSITOL DE-N-ACETYLASE-RELATED"/>
    <property type="match status" value="1"/>
</dbReference>
<reference evidence="1 2" key="1">
    <citation type="submission" date="2016-01" db="EMBL/GenBank/DDBJ databases">
        <title>Whole genome sequencing of Bhargavaea cecembensis T14.</title>
        <authorList>
            <person name="Hong K.W."/>
        </authorList>
    </citation>
    <scope>NUCLEOTIDE SEQUENCE [LARGE SCALE GENOMIC DNA]</scope>
    <source>
        <strain evidence="1 2">T14</strain>
    </source>
</reference>
<proteinExistence type="predicted"/>
<sequence length="233" mass="26415">MAVTIEKERSVLVVFPHPDDEAFGTSGTLSKYVDMGVPVTYACLTLGEMGRNLGIPPFATRETLPEVRKKELQAAADAIGIKDLRMMGFRDKTVEFEDDEKMVQLISGFIDELDPSLIISFYPGYSVHPDHEATARAVVRAVRRLPDEKRPKLYLVAFANDTEEGLGQHDVEHEVADMLDRKIKTLKAHSSQTGYMMKDLEAALAAGEAEAIERFSKERFYYYRWHEDFEDSF</sequence>
<evidence type="ECO:0000313" key="1">
    <source>
        <dbReference type="EMBL" id="KZE38480.1"/>
    </source>
</evidence>
<protein>
    <submittedName>
        <fullName evidence="1">Bacillithiol biosynthesis deacetylase BshB2</fullName>
    </submittedName>
</protein>
<gene>
    <name evidence="1" type="ORF">AV656_06125</name>
</gene>
<dbReference type="InterPro" id="IPR003737">
    <property type="entry name" value="GlcNAc_PI_deacetylase-related"/>
</dbReference>
<dbReference type="Pfam" id="PF02585">
    <property type="entry name" value="PIG-L"/>
    <property type="match status" value="1"/>
</dbReference>
<dbReference type="Proteomes" id="UP000076490">
    <property type="component" value="Unassembled WGS sequence"/>
</dbReference>
<dbReference type="SUPFAM" id="SSF102588">
    <property type="entry name" value="LmbE-like"/>
    <property type="match status" value="1"/>
</dbReference>
<dbReference type="PANTHER" id="PTHR12993:SF27">
    <property type="entry name" value="N-ACETYL-ALPHA-D-GLUCOSAMINYL L-MALATE DEACETYLASE 2-RELATED"/>
    <property type="match status" value="1"/>
</dbReference>
<dbReference type="RefSeq" id="WP_063180017.1">
    <property type="nucleotide sequence ID" value="NZ_LQNT01000009.1"/>
</dbReference>
<dbReference type="OrthoDB" id="9790023at2"/>
<dbReference type="EMBL" id="LQNT01000009">
    <property type="protein sequence ID" value="KZE38480.1"/>
    <property type="molecule type" value="Genomic_DNA"/>
</dbReference>
<dbReference type="AlphaFoldDB" id="A0A161SSH3"/>
<accession>A0A161SSH3</accession>
<comment type="caution">
    <text evidence="1">The sequence shown here is derived from an EMBL/GenBank/DDBJ whole genome shotgun (WGS) entry which is preliminary data.</text>
</comment>